<evidence type="ECO:0000313" key="7">
    <source>
        <dbReference type="EMBL" id="EQA78883.1"/>
    </source>
</evidence>
<evidence type="ECO:0000256" key="5">
    <source>
        <dbReference type="ARBA" id="ARBA00023026"/>
    </source>
</evidence>
<dbReference type="SUPFAM" id="SSF56399">
    <property type="entry name" value="ADP-ribosylation"/>
    <property type="match status" value="1"/>
</dbReference>
<dbReference type="Proteomes" id="UP000015445">
    <property type="component" value="Unassembled WGS sequence"/>
</dbReference>
<evidence type="ECO:0000256" key="3">
    <source>
        <dbReference type="ARBA" id="ARBA00022729"/>
    </source>
</evidence>
<keyword evidence="5" id="KW-0843">Virulence</keyword>
<dbReference type="AlphaFoldDB" id="T0H535"/>
<dbReference type="InterPro" id="IPR001144">
    <property type="entry name" value="Enterotoxin_A"/>
</dbReference>
<dbReference type="RefSeq" id="WP_021064721.1">
    <property type="nucleotide sequence ID" value="NZ_AOHD02000060.1"/>
</dbReference>
<accession>T0H535</accession>
<comment type="similarity">
    <text evidence="1">Belongs to the enterotoxin A family.</text>
</comment>
<dbReference type="Gene3D" id="3.90.210.10">
    <property type="entry name" value="Heat-Labile Enterotoxin, subunit A"/>
    <property type="match status" value="1"/>
</dbReference>
<keyword evidence="2" id="KW-0800">Toxin</keyword>
<dbReference type="InterPro" id="IPR011457">
    <property type="entry name" value="DUF1563"/>
</dbReference>
<proteinExistence type="inferred from homology"/>
<keyword evidence="3" id="KW-0732">Signal</keyword>
<organism evidence="7 8">
    <name type="scientific">Leptospira alstonii serovar Pingchang str. 80-412</name>
    <dbReference type="NCBI Taxonomy" id="1218564"/>
    <lineage>
        <taxon>Bacteria</taxon>
        <taxon>Pseudomonadati</taxon>
        <taxon>Spirochaetota</taxon>
        <taxon>Spirochaetia</taxon>
        <taxon>Leptospirales</taxon>
        <taxon>Leptospiraceae</taxon>
        <taxon>Leptospira</taxon>
    </lineage>
</organism>
<sequence length="694" mass="76837">MKKISTILIGFFLLGTLENLYANRDRILSNPVDIVAGTYENQVGTPPVEVFYLASESTPEQVRYWDGFRSNGSINNTPNLNFSLIEYVLPTGNSERAGYIRLFRNFTQALIFAQGNSSGDFYIYQIAGGFNIVDVRGSLGPYTPPDSTADAVALNRIYLNQVYGWNHIPSNFNFVLGYQGQFERNPMFDRETYANATSSPGLPELAGFPQGDPRWGNDFFAHVAGCEAPLRKRSNGRCYLKQALLGVAQKISDTGRKQSRLPTLPLFKTPISQVASSKGTFVSLSDYMSGLCYVTSKNKIECRSVLNNGKLSSVKETTIGDTGYDDSYMFGDVNNDEKDDFCRLTAVSNGHPLLKCNLGDGNGSFPTEVNFGSVDGGWGSGGAANKRLIVKGITGRSYFCRIITVDWYEIACTELVQNRSGSAVTFTLGKSGTTNDRNYYSTLAGKFGIFTDSNQDGVPDWCNIKNQKDNKFDLNCWWSLGNKQFSQQVPLKELPGNPGKDVMTSARIMSSRINDFCSVPRDQHNSSVMCYNFTSADQYKSSPGFNYATRLMEAKGLMSKDGNSLCAAEVRSQGKTMRLSCVSRSLKSTTGFSSVFSTVDFEDYKNISEEKRTKIVYSNGRSLFCMVGAKDVGCLPLNQDGPTCQRVTSVQTRSARSLRFAPGLENYQGKEECLALNNKDRCLDKDGLCYKWDY</sequence>
<evidence type="ECO:0000256" key="4">
    <source>
        <dbReference type="ARBA" id="ARBA00022861"/>
    </source>
</evidence>
<reference evidence="7" key="1">
    <citation type="submission" date="2013-05" db="EMBL/GenBank/DDBJ databases">
        <authorList>
            <person name="Harkins D.M."/>
            <person name="Durkin A.S."/>
            <person name="Brinkac L.M."/>
            <person name="Haft D.H."/>
            <person name="Selengut J.D."/>
            <person name="Sanka R."/>
            <person name="DePew J."/>
            <person name="Purushe J."/>
            <person name="Galloway R.L."/>
            <person name="Vinetz J.M."/>
            <person name="Sutton G.G."/>
            <person name="Nierman W.C."/>
            <person name="Fouts D.E."/>
        </authorList>
    </citation>
    <scope>NUCLEOTIDE SEQUENCE [LARGE SCALE GENOMIC DNA]</scope>
    <source>
        <strain evidence="7">80-412</strain>
    </source>
</reference>
<dbReference type="EMBL" id="AOHD02000060">
    <property type="protein sequence ID" value="EQA78883.1"/>
    <property type="molecule type" value="Genomic_DNA"/>
</dbReference>
<evidence type="ECO:0000256" key="6">
    <source>
        <dbReference type="ARBA" id="ARBA00023157"/>
    </source>
</evidence>
<protein>
    <submittedName>
        <fullName evidence="7">Heat-labile enterotoxin alpha chain</fullName>
    </submittedName>
</protein>
<dbReference type="GO" id="GO:0090729">
    <property type="term" value="F:toxin activity"/>
    <property type="evidence" value="ECO:0007669"/>
    <property type="project" value="UniProtKB-KW"/>
</dbReference>
<keyword evidence="8" id="KW-1185">Reference proteome</keyword>
<dbReference type="Pfam" id="PF01375">
    <property type="entry name" value="Enterotoxin_a"/>
    <property type="match status" value="1"/>
</dbReference>
<comment type="caution">
    <text evidence="7">The sequence shown here is derived from an EMBL/GenBank/DDBJ whole genome shotgun (WGS) entry which is preliminary data.</text>
</comment>
<name>T0H535_9LEPT</name>
<evidence type="ECO:0000256" key="1">
    <source>
        <dbReference type="ARBA" id="ARBA00009092"/>
    </source>
</evidence>
<dbReference type="Pfam" id="PF07599">
    <property type="entry name" value="DUF1563"/>
    <property type="match status" value="1"/>
</dbReference>
<keyword evidence="6" id="KW-1015">Disulfide bond</keyword>
<keyword evidence="4" id="KW-0260">Enterotoxin</keyword>
<dbReference type="GO" id="GO:0005615">
    <property type="term" value="C:extracellular space"/>
    <property type="evidence" value="ECO:0007669"/>
    <property type="project" value="InterPro"/>
</dbReference>
<gene>
    <name evidence="7" type="ORF">LEP1GSC193_2855</name>
</gene>
<evidence type="ECO:0000256" key="2">
    <source>
        <dbReference type="ARBA" id="ARBA00022656"/>
    </source>
</evidence>
<evidence type="ECO:0000313" key="8">
    <source>
        <dbReference type="Proteomes" id="UP000015445"/>
    </source>
</evidence>